<dbReference type="Gene3D" id="2.40.170.20">
    <property type="entry name" value="TonB-dependent receptor, beta-barrel domain"/>
    <property type="match status" value="1"/>
</dbReference>
<organism evidence="6">
    <name type="scientific">mine drainage metagenome</name>
    <dbReference type="NCBI Taxonomy" id="410659"/>
    <lineage>
        <taxon>unclassified sequences</taxon>
        <taxon>metagenomes</taxon>
        <taxon>ecological metagenomes</taxon>
    </lineage>
</organism>
<evidence type="ECO:0000313" key="6">
    <source>
        <dbReference type="EMBL" id="EQD62135.1"/>
    </source>
</evidence>
<reference evidence="6" key="1">
    <citation type="submission" date="2013-08" db="EMBL/GenBank/DDBJ databases">
        <authorList>
            <person name="Mendez C."/>
            <person name="Richter M."/>
            <person name="Ferrer M."/>
            <person name="Sanchez J."/>
        </authorList>
    </citation>
    <scope>NUCLEOTIDE SEQUENCE</scope>
</reference>
<evidence type="ECO:0000256" key="1">
    <source>
        <dbReference type="ARBA" id="ARBA00004442"/>
    </source>
</evidence>
<dbReference type="InterPro" id="IPR036942">
    <property type="entry name" value="Beta-barrel_TonB_sf"/>
</dbReference>
<comment type="subcellular location">
    <subcellularLocation>
        <location evidence="1">Cell outer membrane</location>
    </subcellularLocation>
</comment>
<keyword evidence="6" id="KW-0675">Receptor</keyword>
<reference evidence="6" key="2">
    <citation type="journal article" date="2014" name="ISME J.">
        <title>Microbial stratification in low pH oxic and suboxic macroscopic growths along an acid mine drainage.</title>
        <authorList>
            <person name="Mendez-Garcia C."/>
            <person name="Mesa V."/>
            <person name="Sprenger R.R."/>
            <person name="Richter M."/>
            <person name="Diez M.S."/>
            <person name="Solano J."/>
            <person name="Bargiela R."/>
            <person name="Golyshina O.V."/>
            <person name="Manteca A."/>
            <person name="Ramos J.L."/>
            <person name="Gallego J.R."/>
            <person name="Llorente I."/>
            <person name="Martins Dos Santos V.A."/>
            <person name="Jensen O.N."/>
            <person name="Pelaez A.I."/>
            <person name="Sanchez J."/>
            <person name="Ferrer M."/>
        </authorList>
    </citation>
    <scope>NUCLEOTIDE SEQUENCE</scope>
</reference>
<dbReference type="InterPro" id="IPR012910">
    <property type="entry name" value="Plug_dom"/>
</dbReference>
<dbReference type="EMBL" id="AUZY01004709">
    <property type="protein sequence ID" value="EQD62135.1"/>
    <property type="molecule type" value="Genomic_DNA"/>
</dbReference>
<keyword evidence="2" id="KW-0472">Membrane</keyword>
<dbReference type="Pfam" id="PF07715">
    <property type="entry name" value="Plug"/>
    <property type="match status" value="1"/>
</dbReference>
<dbReference type="GO" id="GO:0009279">
    <property type="term" value="C:cell outer membrane"/>
    <property type="evidence" value="ECO:0007669"/>
    <property type="project" value="UniProtKB-SubCell"/>
</dbReference>
<accession>T1C7M9</accession>
<dbReference type="SUPFAM" id="SSF56935">
    <property type="entry name" value="Porins"/>
    <property type="match status" value="1"/>
</dbReference>
<evidence type="ECO:0000259" key="5">
    <source>
        <dbReference type="Pfam" id="PF07715"/>
    </source>
</evidence>
<keyword evidence="3" id="KW-0998">Cell outer membrane</keyword>
<dbReference type="Gene3D" id="2.170.130.10">
    <property type="entry name" value="TonB-dependent receptor, plug domain"/>
    <property type="match status" value="1"/>
</dbReference>
<dbReference type="PANTHER" id="PTHR47234">
    <property type="match status" value="1"/>
</dbReference>
<evidence type="ECO:0000256" key="3">
    <source>
        <dbReference type="ARBA" id="ARBA00023237"/>
    </source>
</evidence>
<dbReference type="AlphaFoldDB" id="T1C7M9"/>
<dbReference type="Pfam" id="PF00593">
    <property type="entry name" value="TonB_dep_Rec_b-barrel"/>
    <property type="match status" value="1"/>
</dbReference>
<dbReference type="InterPro" id="IPR037066">
    <property type="entry name" value="Plug_dom_sf"/>
</dbReference>
<feature type="domain" description="TonB-dependent receptor-like beta-barrel" evidence="4">
    <location>
        <begin position="448"/>
        <end position="986"/>
    </location>
</feature>
<dbReference type="PANTHER" id="PTHR47234:SF2">
    <property type="entry name" value="TONB-DEPENDENT RECEPTOR"/>
    <property type="match status" value="1"/>
</dbReference>
<sequence>MKQRNLVRQAVRGVLVASASAAVIAAPAALAQGSKSTKLAKIEVVGSRIMRTSTVTAQPVVILTKQELNLTGEVTIGNILQSITSAGAAINTQTNNGNDGDTFVDLHNLGPQRVLILLNGHRWIPTLGGAVDLNTIPAAIIERVEVLLDGASPIYGSDAIAGVINIITVQNFNGAEASAYMGIYQGHNASVAANPTLGLTSAIPGSSHWDGKVQEYSFTMGASNSREGVLLSVGYREQQPIWAGNRTLSQLPMIGTGNTLGSSGTPGGRYIFAGPVNPFPQATAEPGGTTSGLANLSGPLGTAANPTAQPFTTARAYNYAPANYLLTPAEQWYAYTQGHYRFNSHVEFTTNVLYNDLTAQSVLAPNPLFLGVFGSDNTANGIGVGISATNPYNPFGVDLVPYPAGTPQFSTWCSLYGTSTCSSQADSLYFLGRRMIESGYRVYTSQKATYAFNAGLKGYFRMPLIGHDWDWNVHYEYANRSLTETDTGLQNTTRLALALGPLSTCQVSPGCVPLDLFGGYNLATQQGTITPAMANYIDYTGISTDAVTQRDYSGNLTGTLVDLPAGPLGVAVGYEYLEDDGYFTPNPLVAAGDATTNTSLPTSGREASDAQYIEVNVPLVSDVFLVHHLSFDVANRWTQATWSGFANPTTPVSDRATNTSGRISFKYAPIRSLLFRGSWSQGFRVPSISEFFAGQFQSFNALTDPCVLTPTLPNCPTHAVQPLAQIPVTFGGNAHLTPERSISRTIGFVYSPSYIPGFDISADYYKIELTNAIVSGGVGPQAIMDACYSAASLFCNNIQRNGATYNTPGSITNILSLNQNIGSLKTEGWDANLGYRFPSTPVGDFKLNVNATFTKSFVRSYFGLNSAGVPTEFTQEEAGTVTSLIPKHRYTAVLTWDYGPWSAGWTMELIGPMWEQCQNSEIPTFGLASIIGDGWCGKILNPTVAAANPNAVQGLNELGTTVYNDVQVTYDVDAWNTDITFGIRNLFDKNPPISMTAFANSYQPYYYRVPGRFFYARVGVRF</sequence>
<protein>
    <submittedName>
        <fullName evidence="6">TonB-dependent outer membrane receptor</fullName>
    </submittedName>
</protein>
<gene>
    <name evidence="6" type="ORF">B1B_07401</name>
</gene>
<evidence type="ECO:0000259" key="4">
    <source>
        <dbReference type="Pfam" id="PF00593"/>
    </source>
</evidence>
<comment type="caution">
    <text evidence="6">The sequence shown here is derived from an EMBL/GenBank/DDBJ whole genome shotgun (WGS) entry which is preliminary data.</text>
</comment>
<proteinExistence type="predicted"/>
<name>T1C7M9_9ZZZZ</name>
<dbReference type="InterPro" id="IPR000531">
    <property type="entry name" value="Beta-barrel_TonB"/>
</dbReference>
<evidence type="ECO:0000256" key="2">
    <source>
        <dbReference type="ARBA" id="ARBA00023136"/>
    </source>
</evidence>
<feature type="domain" description="TonB-dependent receptor plug" evidence="5">
    <location>
        <begin position="56"/>
        <end position="163"/>
    </location>
</feature>